<evidence type="ECO:0000313" key="1">
    <source>
        <dbReference type="EMBL" id="SAL07411.1"/>
    </source>
</evidence>
<dbReference type="AlphaFoldDB" id="A0A158EKJ3"/>
<proteinExistence type="predicted"/>
<gene>
    <name evidence="1" type="ORF">AWB78_08571</name>
</gene>
<reference evidence="1" key="1">
    <citation type="submission" date="2016-01" db="EMBL/GenBank/DDBJ databases">
        <authorList>
            <person name="Peeters C."/>
        </authorList>
    </citation>
    <scope>NUCLEOTIDE SEQUENCE</scope>
    <source>
        <strain evidence="1">LMG 29321</strain>
    </source>
</reference>
<dbReference type="EMBL" id="FCOX02000216">
    <property type="protein sequence ID" value="SAL07411.1"/>
    <property type="molecule type" value="Genomic_DNA"/>
</dbReference>
<comment type="caution">
    <text evidence="1">The sequence shown here is derived from an EMBL/GenBank/DDBJ whole genome shotgun (WGS) entry which is preliminary data.</text>
</comment>
<name>A0A158EKJ3_9BURK</name>
<keyword evidence="2" id="KW-1185">Reference proteome</keyword>
<protein>
    <submittedName>
        <fullName evidence="1">Uncharacterized protein</fullName>
    </submittedName>
</protein>
<accession>A0A158EKJ3</accession>
<evidence type="ECO:0000313" key="2">
    <source>
        <dbReference type="Proteomes" id="UP000071859"/>
    </source>
</evidence>
<organism evidence="1 2">
    <name type="scientific">Caballeronia calidae</name>
    <dbReference type="NCBI Taxonomy" id="1777139"/>
    <lineage>
        <taxon>Bacteria</taxon>
        <taxon>Pseudomonadati</taxon>
        <taxon>Pseudomonadota</taxon>
        <taxon>Betaproteobacteria</taxon>
        <taxon>Burkholderiales</taxon>
        <taxon>Burkholderiaceae</taxon>
        <taxon>Caballeronia</taxon>
    </lineage>
</organism>
<dbReference type="Proteomes" id="UP000071859">
    <property type="component" value="Unassembled WGS sequence"/>
</dbReference>
<sequence length="423" mass="47697">MPVEEQRRARDGLEQRDGWPPRVAIGLADHEVMERRERQKIYAVDRHRTRCERVVSRQPRPPCGVRREANRSRDNRARIQHYARRSRTTLRYLRRVGGDVQAPVVPAHRHAPGDHVIRSVGHLRNLRAALVPRFEHRLFLMGQEHACGHARHAAILLRQHELKIRFHQEVKLAGLGRLGKVDHLNARDVLVRVDAATLHHVAEKRADGTVVQHAFADPLSRDRHGLPFVVGQEAEEFKRARKRELATCGRHDVQGGRSVRGGGVRFSQNVLGVRLIVGFLDFSCADAVAPLVTEVHTECFDAIGAHRTGDLRGDIFEARDCFGLDIQQIIARRALESRKKLLGEVADGVVHDRQVPVVGHQGHIFEALAVLAVQLAGERRGKLAFRVTVRLVMMQVHPKLDVLVAHRLEQLVQVATPVDVLPV</sequence>